<feature type="domain" description="Protein CR006 P-loop" evidence="1">
    <location>
        <begin position="104"/>
        <end position="699"/>
    </location>
</feature>
<dbReference type="PANTHER" id="PTHR32182:SF23">
    <property type="entry name" value="ATP BINDING PROTEIN"/>
    <property type="match status" value="1"/>
</dbReference>
<protein>
    <submittedName>
        <fullName evidence="2">AAA family ATPase</fullName>
    </submittedName>
</protein>
<dbReference type="EMBL" id="CP046509">
    <property type="protein sequence ID" value="QGU89250.1"/>
    <property type="molecule type" value="Genomic_DNA"/>
</dbReference>
<dbReference type="GO" id="GO:0000731">
    <property type="term" value="P:DNA synthesis involved in DNA repair"/>
    <property type="evidence" value="ECO:0007669"/>
    <property type="project" value="TreeGrafter"/>
</dbReference>
<dbReference type="KEGG" id="erwi:GN242_19410"/>
<dbReference type="InterPro" id="IPR027417">
    <property type="entry name" value="P-loop_NTPase"/>
</dbReference>
<evidence type="ECO:0000259" key="1">
    <source>
        <dbReference type="Pfam" id="PF13166"/>
    </source>
</evidence>
<evidence type="ECO:0000313" key="2">
    <source>
        <dbReference type="EMBL" id="QGU89250.1"/>
    </source>
</evidence>
<dbReference type="RefSeq" id="WP_156288053.1">
    <property type="nucleotide sequence ID" value="NZ_CP046509.1"/>
</dbReference>
<dbReference type="InterPro" id="IPR026866">
    <property type="entry name" value="CR006_AAA"/>
</dbReference>
<organism evidence="2 3">
    <name type="scientific">Erwinia sorbitola</name>
    <dbReference type="NCBI Taxonomy" id="2681984"/>
    <lineage>
        <taxon>Bacteria</taxon>
        <taxon>Pseudomonadati</taxon>
        <taxon>Pseudomonadota</taxon>
        <taxon>Gammaproteobacteria</taxon>
        <taxon>Enterobacterales</taxon>
        <taxon>Erwiniaceae</taxon>
        <taxon>Erwinia</taxon>
    </lineage>
</organism>
<proteinExistence type="predicted"/>
<dbReference type="Proteomes" id="UP000424752">
    <property type="component" value="Chromosome"/>
</dbReference>
<dbReference type="Pfam" id="PF13166">
    <property type="entry name" value="AAA_13"/>
    <property type="match status" value="1"/>
</dbReference>
<dbReference type="Gene3D" id="3.40.50.300">
    <property type="entry name" value="P-loop containing nucleotide triphosphate hydrolases"/>
    <property type="match status" value="2"/>
</dbReference>
<sequence>MAPIEEIAQWIQNKPVWWRHSVRLALRHGELNQNCLDEILHVARMENGLEDHDINYSYYSSNIDFSGYKSEQHEVSLNSLSSVKGIAALAENQTLKFPQSGLFIVYGDNGAGKSSYASILKNACLTRGDSPEIIGNVFSITNPPPQAKISVNCDSGVRDFSWDKKFQSNDLLKSIRVFDSSSAHHYVNKEDSLGFKPAGLNLLSELINAINKVKAIAEEDIMPGNGLITLTERKSQSLTAKFINNISSETMESELREHVASPAELFRIEPLRQSIAQLKLQTAEQTKKTLNHNKSVINPLKDFCERTLKLLDDNAITYIQGLFIDRNLKQITAEELRQATLQGLPLENVAGLTWQTLWLAAKEFIAHDAKTQSFPLKNGDICPLCLQKVGVESEHNQASLNRYLTDKTSSDAKDAQLLYSNAIQKIKSYNINLVPYQAALTLLESFQVGISDSIKKLFSDLQQRKELLCSTDFTGWNNDNTIDTSCISFIDSIINNITTQIESLQTDDDLLSLISKNESELQLIEDKKYALENNKSIRSNIQRYKIIKKWEKVISDCGTRQISNLASQLYRTGIVQPLIQAFNHELNAFGFNRFTVNVDSRNRTGQQQFKLVIAEANEPIVAKVASEGEQRCIAIASFLAEMKADKRKSAVIFDDPVNSLSHEWSRRVALRLVKESVERQVIIFTHNIVFYKLLLEAAESTNALHDGIALDRSRSYAGIVRDSPPWEALTTGRRISYLRSEVQKLRRIDKEGTVAEFRLASRSFYGLLRECWERLVEEKLLNKVVTRFERGVATQRLSRLLDLSQNDIDRVEISMTKCSTYFTGHDSASEIGDPYPTIDEITQDLELVSKFLEELQRDRKRS</sequence>
<reference evidence="2 3" key="1">
    <citation type="submission" date="2019-12" db="EMBL/GenBank/DDBJ databases">
        <title>Erwinia sp. nov., isolated from droppings of birds in the Qinghai-Tiebt plateau of China.</title>
        <authorList>
            <person name="Ge Y."/>
        </authorList>
    </citation>
    <scope>NUCLEOTIDE SEQUENCE [LARGE SCALE GENOMIC DNA]</scope>
    <source>
        <strain evidence="2 3">J780</strain>
    </source>
</reference>
<dbReference type="SUPFAM" id="SSF52540">
    <property type="entry name" value="P-loop containing nucleoside triphosphate hydrolases"/>
    <property type="match status" value="1"/>
</dbReference>
<dbReference type="PANTHER" id="PTHR32182">
    <property type="entry name" value="DNA REPLICATION AND REPAIR PROTEIN RECF"/>
    <property type="match status" value="1"/>
</dbReference>
<name>A0A6I6F5T2_9GAMM</name>
<dbReference type="GO" id="GO:0006302">
    <property type="term" value="P:double-strand break repair"/>
    <property type="evidence" value="ECO:0007669"/>
    <property type="project" value="TreeGrafter"/>
</dbReference>
<gene>
    <name evidence="2" type="ORF">GN242_19410</name>
</gene>
<evidence type="ECO:0000313" key="3">
    <source>
        <dbReference type="Proteomes" id="UP000424752"/>
    </source>
</evidence>
<accession>A0A6I6F5T2</accession>
<dbReference type="AlphaFoldDB" id="A0A6I6F5T2"/>